<protein>
    <submittedName>
        <fullName evidence="2">Uncharacterized protein</fullName>
    </submittedName>
</protein>
<dbReference type="Proteomes" id="UP000485058">
    <property type="component" value="Unassembled WGS sequence"/>
</dbReference>
<feature type="non-terminal residue" evidence="2">
    <location>
        <position position="134"/>
    </location>
</feature>
<dbReference type="PANTHER" id="PTHR31600">
    <property type="entry name" value="TINY MACROCYSTS PROTEIN B-RELATED"/>
    <property type="match status" value="1"/>
</dbReference>
<accession>A0A6A0A516</accession>
<dbReference type="InterPro" id="IPR052994">
    <property type="entry name" value="Tiny_macrocysts_regulators"/>
</dbReference>
<proteinExistence type="predicted"/>
<keyword evidence="1" id="KW-1133">Transmembrane helix</keyword>
<evidence type="ECO:0000313" key="3">
    <source>
        <dbReference type="Proteomes" id="UP000485058"/>
    </source>
</evidence>
<organism evidence="2 3">
    <name type="scientific">Haematococcus lacustris</name>
    <name type="common">Green alga</name>
    <name type="synonym">Haematococcus pluvialis</name>
    <dbReference type="NCBI Taxonomy" id="44745"/>
    <lineage>
        <taxon>Eukaryota</taxon>
        <taxon>Viridiplantae</taxon>
        <taxon>Chlorophyta</taxon>
        <taxon>core chlorophytes</taxon>
        <taxon>Chlorophyceae</taxon>
        <taxon>CS clade</taxon>
        <taxon>Chlamydomonadales</taxon>
        <taxon>Haematococcaceae</taxon>
        <taxon>Haematococcus</taxon>
    </lineage>
</organism>
<comment type="caution">
    <text evidence="2">The sequence shown here is derived from an EMBL/GenBank/DDBJ whole genome shotgun (WGS) entry which is preliminary data.</text>
</comment>
<keyword evidence="1" id="KW-0472">Membrane</keyword>
<dbReference type="EMBL" id="BLLF01003353">
    <property type="protein sequence ID" value="GFH27112.1"/>
    <property type="molecule type" value="Genomic_DNA"/>
</dbReference>
<reference evidence="2 3" key="1">
    <citation type="submission" date="2020-02" db="EMBL/GenBank/DDBJ databases">
        <title>Draft genome sequence of Haematococcus lacustris strain NIES-144.</title>
        <authorList>
            <person name="Morimoto D."/>
            <person name="Nakagawa S."/>
            <person name="Yoshida T."/>
            <person name="Sawayama S."/>
        </authorList>
    </citation>
    <scope>NUCLEOTIDE SEQUENCE [LARGE SCALE GENOMIC DNA]</scope>
    <source>
        <strain evidence="2 3">NIES-144</strain>
    </source>
</reference>
<feature type="transmembrane region" description="Helical" evidence="1">
    <location>
        <begin position="21"/>
        <end position="44"/>
    </location>
</feature>
<dbReference type="PANTHER" id="PTHR31600:SF2">
    <property type="entry name" value="GAMETE ENRICHED GENE 10 PROTEIN-RELATED"/>
    <property type="match status" value="1"/>
</dbReference>
<sequence length="134" mass="14399">MDKMVSYVLQGAARVNQVQTQLLALEGCVLCFLALAYMWFLASLVARQRFSIYSVFLGVPTGLVKALATMRMDLDDEDEDDEVEGDLNTAEAAANAAANKESAAVHSTYEPPQQSYAALSFKGATFPSASGPPQ</sequence>
<name>A0A6A0A516_HAELA</name>
<keyword evidence="3" id="KW-1185">Reference proteome</keyword>
<keyword evidence="1" id="KW-0812">Transmembrane</keyword>
<evidence type="ECO:0000256" key="1">
    <source>
        <dbReference type="SAM" id="Phobius"/>
    </source>
</evidence>
<gene>
    <name evidence="2" type="ORF">HaLaN_25378</name>
</gene>
<evidence type="ECO:0000313" key="2">
    <source>
        <dbReference type="EMBL" id="GFH27112.1"/>
    </source>
</evidence>
<dbReference type="AlphaFoldDB" id="A0A6A0A516"/>